<dbReference type="Pfam" id="PF22891">
    <property type="entry name" value="KH_PNO1_2nd"/>
    <property type="match status" value="1"/>
</dbReference>
<evidence type="ECO:0000256" key="2">
    <source>
        <dbReference type="PROSITE-ProRule" id="PRU00117"/>
    </source>
</evidence>
<dbReference type="PANTHER" id="PTHR12826">
    <property type="entry name" value="RIBONUCLEASE Y"/>
    <property type="match status" value="1"/>
</dbReference>
<dbReference type="PROSITE" id="PS50084">
    <property type="entry name" value="KH_TYPE_1"/>
    <property type="match status" value="1"/>
</dbReference>
<dbReference type="PATRIC" id="fig|1698271.3.peg.1355"/>
<reference evidence="4 5" key="1">
    <citation type="journal article" date="2016" name="Sci. Rep.">
        <title>Metabolic traits of an uncultured archaeal lineage -MSBL1- from brine pools of the Red Sea.</title>
        <authorList>
            <person name="Mwirichia R."/>
            <person name="Alam I."/>
            <person name="Rashid M."/>
            <person name="Vinu M."/>
            <person name="Ba-Alawi W."/>
            <person name="Anthony Kamau A."/>
            <person name="Kamanda Ngugi D."/>
            <person name="Goker M."/>
            <person name="Klenk H.P."/>
            <person name="Bajic V."/>
            <person name="Stingl U."/>
        </authorList>
    </citation>
    <scope>NUCLEOTIDE SEQUENCE [LARGE SCALE GENOMIC DNA]</scope>
    <source>
        <strain evidence="4">SCGC-AAA259O05</strain>
    </source>
</reference>
<accession>A0A133V535</accession>
<evidence type="ECO:0000313" key="4">
    <source>
        <dbReference type="EMBL" id="KXB01555.1"/>
    </source>
</evidence>
<dbReference type="InterPro" id="IPR019964">
    <property type="entry name" value="KH_domain_protein_archaea"/>
</dbReference>
<dbReference type="SMART" id="SM00322">
    <property type="entry name" value="KH"/>
    <property type="match status" value="2"/>
</dbReference>
<dbReference type="InterPro" id="IPR055211">
    <property type="entry name" value="KH_PNO1_2nd"/>
</dbReference>
<gene>
    <name evidence="4" type="ORF">AKJ41_01030</name>
</gene>
<dbReference type="NCBIfam" id="TIGR03665">
    <property type="entry name" value="arCOG04150"/>
    <property type="match status" value="1"/>
</dbReference>
<feature type="domain" description="K Homology" evidence="3">
    <location>
        <begin position="2"/>
        <end position="68"/>
    </location>
</feature>
<dbReference type="PANTHER" id="PTHR12826:SF13">
    <property type="entry name" value="RNA-BINDING PROTEIN PNO1"/>
    <property type="match status" value="1"/>
</dbReference>
<evidence type="ECO:0000256" key="1">
    <source>
        <dbReference type="ARBA" id="ARBA00022884"/>
    </source>
</evidence>
<dbReference type="Gene3D" id="3.30.1370.10">
    <property type="entry name" value="K Homology domain, type 1"/>
    <property type="match status" value="2"/>
</dbReference>
<dbReference type="SUPFAM" id="SSF54791">
    <property type="entry name" value="Eukaryotic type KH-domain (KH-domain type I)"/>
    <property type="match status" value="2"/>
</dbReference>
<dbReference type="InterPro" id="IPR004087">
    <property type="entry name" value="KH_dom"/>
</dbReference>
<dbReference type="CDD" id="cd22390">
    <property type="entry name" value="KH-I_Dim2p_like_rpt2"/>
    <property type="match status" value="1"/>
</dbReference>
<feature type="domain" description="K Homology" evidence="3">
    <location>
        <begin position="82"/>
        <end position="155"/>
    </location>
</feature>
<dbReference type="Proteomes" id="UP000070344">
    <property type="component" value="Unassembled WGS sequence"/>
</dbReference>
<name>A0A133V535_9EURY</name>
<evidence type="ECO:0000259" key="3">
    <source>
        <dbReference type="SMART" id="SM00322"/>
    </source>
</evidence>
<organism evidence="4 5">
    <name type="scientific">candidate division MSBL1 archaeon SCGC-AAA259O05</name>
    <dbReference type="NCBI Taxonomy" id="1698271"/>
    <lineage>
        <taxon>Archaea</taxon>
        <taxon>Methanobacteriati</taxon>
        <taxon>Methanobacteriota</taxon>
        <taxon>candidate division MSBL1</taxon>
    </lineage>
</organism>
<keyword evidence="5" id="KW-1185">Reference proteome</keyword>
<evidence type="ECO:0000313" key="5">
    <source>
        <dbReference type="Proteomes" id="UP000070344"/>
    </source>
</evidence>
<comment type="caution">
    <text evidence="4">The sequence shown here is derived from an EMBL/GenBank/DDBJ whole genome shotgun (WGS) entry which is preliminary data.</text>
</comment>
<dbReference type="AlphaFoldDB" id="A0A133V535"/>
<sequence>MRVERINIPKERIAPAIGSEGEVRERIEEETGVELDFDSETGLVVIKGKEENPVGLLNARDVIKAIGRGFSPEKAFELFDEKIYLDVVDVTRYSGRSKKAKTRLKGRVIGRDGKTRRLIEEYTDTSLSIYGKTVACIGLPERVQVVREAVHMLLDGAPHSAVYNFLEEKKEEAEKPLELWK</sequence>
<dbReference type="Pfam" id="PF00013">
    <property type="entry name" value="KH_1"/>
    <property type="match status" value="1"/>
</dbReference>
<dbReference type="EMBL" id="LHXV01000008">
    <property type="protein sequence ID" value="KXB01555.1"/>
    <property type="molecule type" value="Genomic_DNA"/>
</dbReference>
<proteinExistence type="predicted"/>
<dbReference type="InterPro" id="IPR004088">
    <property type="entry name" value="KH_dom_type_1"/>
</dbReference>
<protein>
    <recommendedName>
        <fullName evidence="3">K Homology domain-containing protein</fullName>
    </recommendedName>
</protein>
<keyword evidence="1 2" id="KW-0694">RNA-binding</keyword>
<dbReference type="InterPro" id="IPR036612">
    <property type="entry name" value="KH_dom_type_1_sf"/>
</dbReference>
<dbReference type="GO" id="GO:0003723">
    <property type="term" value="F:RNA binding"/>
    <property type="evidence" value="ECO:0007669"/>
    <property type="project" value="UniProtKB-UniRule"/>
</dbReference>